<protein>
    <submittedName>
        <fullName evidence="9">Sugar ABC transporter permease</fullName>
    </submittedName>
</protein>
<keyword evidence="10" id="KW-1185">Reference proteome</keyword>
<keyword evidence="4 7" id="KW-0812">Transmembrane</keyword>
<evidence type="ECO:0000256" key="2">
    <source>
        <dbReference type="ARBA" id="ARBA00022448"/>
    </source>
</evidence>
<evidence type="ECO:0000313" key="9">
    <source>
        <dbReference type="EMBL" id="PZE22817.1"/>
    </source>
</evidence>
<keyword evidence="6 7" id="KW-0472">Membrane</keyword>
<evidence type="ECO:0000256" key="1">
    <source>
        <dbReference type="ARBA" id="ARBA00004651"/>
    </source>
</evidence>
<comment type="caution">
    <text evidence="9">The sequence shown here is derived from an EMBL/GenBank/DDBJ whole genome shotgun (WGS) entry which is preliminary data.</text>
</comment>
<dbReference type="SUPFAM" id="SSF160964">
    <property type="entry name" value="MalF N-terminal region-like"/>
    <property type="match status" value="1"/>
</dbReference>
<reference evidence="9" key="1">
    <citation type="submission" date="2018-06" db="EMBL/GenBank/DDBJ databases">
        <title>Paenibacillus xerothermodurans sp. nov. an extremely dry heat resistant spore forming bacterium isolated from the soil of Cape Canaveral, Florida.</title>
        <authorList>
            <person name="Seuylemezian A."/>
            <person name="Kaur N."/>
            <person name="Patil P."/>
            <person name="Patil P."/>
            <person name="Mayilraj S."/>
            <person name="Vaishampayan P."/>
        </authorList>
    </citation>
    <scope>NUCLEOTIDE SEQUENCE [LARGE SCALE GENOMIC DNA]</scope>
    <source>
        <strain evidence="9">ATCC 27380</strain>
    </source>
</reference>
<dbReference type="AlphaFoldDB" id="A0A2W1NE65"/>
<evidence type="ECO:0000256" key="5">
    <source>
        <dbReference type="ARBA" id="ARBA00022989"/>
    </source>
</evidence>
<dbReference type="PANTHER" id="PTHR30193:SF1">
    <property type="entry name" value="ABC TRANSPORTER PERMEASE PROTEIN YESP-RELATED"/>
    <property type="match status" value="1"/>
</dbReference>
<dbReference type="GO" id="GO:0055085">
    <property type="term" value="P:transmembrane transport"/>
    <property type="evidence" value="ECO:0007669"/>
    <property type="project" value="InterPro"/>
</dbReference>
<dbReference type="GO" id="GO:0005886">
    <property type="term" value="C:plasma membrane"/>
    <property type="evidence" value="ECO:0007669"/>
    <property type="project" value="UniProtKB-SubCell"/>
</dbReference>
<evidence type="ECO:0000256" key="4">
    <source>
        <dbReference type="ARBA" id="ARBA00022692"/>
    </source>
</evidence>
<feature type="transmembrane region" description="Helical" evidence="7">
    <location>
        <begin position="169"/>
        <end position="187"/>
    </location>
</feature>
<keyword evidence="3" id="KW-1003">Cell membrane</keyword>
<dbReference type="Gene3D" id="1.20.58.370">
    <property type="entry name" value="MalF N-terminal region-like"/>
    <property type="match status" value="1"/>
</dbReference>
<dbReference type="PANTHER" id="PTHR30193">
    <property type="entry name" value="ABC TRANSPORTER PERMEASE PROTEIN"/>
    <property type="match status" value="1"/>
</dbReference>
<evidence type="ECO:0000256" key="6">
    <source>
        <dbReference type="ARBA" id="ARBA00023136"/>
    </source>
</evidence>
<evidence type="ECO:0000313" key="10">
    <source>
        <dbReference type="Proteomes" id="UP000214746"/>
    </source>
</evidence>
<dbReference type="InterPro" id="IPR035906">
    <property type="entry name" value="MetI-like_sf"/>
</dbReference>
<gene>
    <name evidence="9" type="ORF">CBW46_003390</name>
</gene>
<comment type="similarity">
    <text evidence="7">Belongs to the binding-protein-dependent transport system permease family.</text>
</comment>
<organism evidence="9 10">
    <name type="scientific">Paenibacillus xerothermodurans</name>
    <dbReference type="NCBI Taxonomy" id="1977292"/>
    <lineage>
        <taxon>Bacteria</taxon>
        <taxon>Bacillati</taxon>
        <taxon>Bacillota</taxon>
        <taxon>Bacilli</taxon>
        <taxon>Bacillales</taxon>
        <taxon>Paenibacillaceae</taxon>
        <taxon>Paenibacillus</taxon>
    </lineage>
</organism>
<dbReference type="InterPro" id="IPR035277">
    <property type="entry name" value="MalF_N"/>
</dbReference>
<dbReference type="InterPro" id="IPR000515">
    <property type="entry name" value="MetI-like"/>
</dbReference>
<feature type="domain" description="ABC transmembrane type-1" evidence="8">
    <location>
        <begin position="80"/>
        <end position="294"/>
    </location>
</feature>
<dbReference type="Pfam" id="PF00528">
    <property type="entry name" value="BPD_transp_1"/>
    <property type="match status" value="1"/>
</dbReference>
<dbReference type="InterPro" id="IPR051393">
    <property type="entry name" value="ABC_transporter_permease"/>
</dbReference>
<proteinExistence type="inferred from homology"/>
<comment type="subcellular location">
    <subcellularLocation>
        <location evidence="1 7">Cell membrane</location>
        <topology evidence="1 7">Multi-pass membrane protein</topology>
    </subcellularLocation>
</comment>
<name>A0A2W1NE65_PAEXE</name>
<dbReference type="Gene3D" id="1.10.3720.10">
    <property type="entry name" value="MetI-like"/>
    <property type="match status" value="1"/>
</dbReference>
<dbReference type="EMBL" id="NHRJ02000001">
    <property type="protein sequence ID" value="PZE22817.1"/>
    <property type="molecule type" value="Genomic_DNA"/>
</dbReference>
<dbReference type="Proteomes" id="UP000214746">
    <property type="component" value="Unassembled WGS sequence"/>
</dbReference>
<feature type="transmembrane region" description="Helical" evidence="7">
    <location>
        <begin position="117"/>
        <end position="137"/>
    </location>
</feature>
<accession>A0A2W1NE65</accession>
<dbReference type="SUPFAM" id="SSF161098">
    <property type="entry name" value="MetI-like"/>
    <property type="match status" value="1"/>
</dbReference>
<dbReference type="PROSITE" id="PS50928">
    <property type="entry name" value="ABC_TM1"/>
    <property type="match status" value="1"/>
</dbReference>
<dbReference type="CDD" id="cd06261">
    <property type="entry name" value="TM_PBP2"/>
    <property type="match status" value="1"/>
</dbReference>
<evidence type="ECO:0000259" key="8">
    <source>
        <dbReference type="PROSITE" id="PS50928"/>
    </source>
</evidence>
<feature type="transmembrane region" description="Helical" evidence="7">
    <location>
        <begin position="273"/>
        <end position="293"/>
    </location>
</feature>
<feature type="transmembrane region" description="Helical" evidence="7">
    <location>
        <begin position="84"/>
        <end position="105"/>
    </location>
</feature>
<evidence type="ECO:0000256" key="7">
    <source>
        <dbReference type="RuleBase" id="RU363032"/>
    </source>
</evidence>
<sequence>MSARTAQPRKGLSLDKKESVWGYLFVSPWVVGFLLFTLFPLLFSLYASFTNYDITSRMNFIGLGNYERMFFHDALFWKSLGNTLYYVAVSVPLSTACALLVAVALNQKIPGMRLFRTIYYLPAVLSGVGVYFLWMQLLNPGSGIVNLVLSWFHIEGPAWLTDPQWTKPAVIFMKLWAVGGGMLLYLASLQAVPEQLYEAAELDGASVLQRFYHVTLPMISPVIFFELVTGIIGGFQIFQEGYVMTENGTGGPQNSLLFYNLHMWHKAFTVFDMGYASAMAWILFVIVIILTVLNLKLSRRWVYYEGGDGR</sequence>
<dbReference type="RefSeq" id="WP_089198585.1">
    <property type="nucleotide sequence ID" value="NZ_NHRJ02000001.1"/>
</dbReference>
<keyword evidence="2 7" id="KW-0813">Transport</keyword>
<keyword evidence="5 7" id="KW-1133">Transmembrane helix</keyword>
<evidence type="ECO:0000256" key="3">
    <source>
        <dbReference type="ARBA" id="ARBA00022475"/>
    </source>
</evidence>
<dbReference type="OrthoDB" id="9788108at2"/>
<feature type="transmembrane region" description="Helical" evidence="7">
    <location>
        <begin position="218"/>
        <end position="238"/>
    </location>
</feature>
<feature type="transmembrane region" description="Helical" evidence="7">
    <location>
        <begin position="20"/>
        <end position="43"/>
    </location>
</feature>